<reference evidence="1" key="2">
    <citation type="submission" date="2023-04" db="EMBL/GenBank/DDBJ databases">
        <authorList>
            <person name="Bruccoleri R.E."/>
            <person name="Oakeley E.J."/>
            <person name="Faust A.-M."/>
            <person name="Dessus-Babus S."/>
            <person name="Altorfer M."/>
            <person name="Burckhardt D."/>
            <person name="Oertli M."/>
            <person name="Naumann U."/>
            <person name="Petersen F."/>
            <person name="Wong J."/>
        </authorList>
    </citation>
    <scope>NUCLEOTIDE SEQUENCE</scope>
    <source>
        <strain evidence="1">GSM-AAB239-AS_SAM_17_03QT</strain>
        <tissue evidence="1">Leaf</tissue>
    </source>
</reference>
<dbReference type="EMBL" id="JANAVB010038620">
    <property type="protein sequence ID" value="KAJ6800484.1"/>
    <property type="molecule type" value="Genomic_DNA"/>
</dbReference>
<dbReference type="Proteomes" id="UP001140949">
    <property type="component" value="Unassembled WGS sequence"/>
</dbReference>
<protein>
    <submittedName>
        <fullName evidence="1">Uncharacterized protein</fullName>
    </submittedName>
</protein>
<accession>A0AAX6E8Y5</accession>
<proteinExistence type="predicted"/>
<evidence type="ECO:0000313" key="2">
    <source>
        <dbReference type="Proteomes" id="UP001140949"/>
    </source>
</evidence>
<sequence>MSLASQLPTGRVSACYRPSFIRTASSLSPPTQSS</sequence>
<comment type="caution">
    <text evidence="1">The sequence shown here is derived from an EMBL/GenBank/DDBJ whole genome shotgun (WGS) entry which is preliminary data.</text>
</comment>
<name>A0AAX6E8Y5_IRIPA</name>
<dbReference type="AlphaFoldDB" id="A0AAX6E8Y5"/>
<evidence type="ECO:0000313" key="1">
    <source>
        <dbReference type="EMBL" id="KAJ6800484.1"/>
    </source>
</evidence>
<organism evidence="1 2">
    <name type="scientific">Iris pallida</name>
    <name type="common">Sweet iris</name>
    <dbReference type="NCBI Taxonomy" id="29817"/>
    <lineage>
        <taxon>Eukaryota</taxon>
        <taxon>Viridiplantae</taxon>
        <taxon>Streptophyta</taxon>
        <taxon>Embryophyta</taxon>
        <taxon>Tracheophyta</taxon>
        <taxon>Spermatophyta</taxon>
        <taxon>Magnoliopsida</taxon>
        <taxon>Liliopsida</taxon>
        <taxon>Asparagales</taxon>
        <taxon>Iridaceae</taxon>
        <taxon>Iridoideae</taxon>
        <taxon>Irideae</taxon>
        <taxon>Iris</taxon>
    </lineage>
</organism>
<keyword evidence="2" id="KW-1185">Reference proteome</keyword>
<gene>
    <name evidence="1" type="ORF">M6B38_200665</name>
</gene>
<reference evidence="1" key="1">
    <citation type="journal article" date="2023" name="GigaByte">
        <title>Genome assembly of the bearded iris, Iris pallida Lam.</title>
        <authorList>
            <person name="Bruccoleri R.E."/>
            <person name="Oakeley E.J."/>
            <person name="Faust A.M.E."/>
            <person name="Altorfer M."/>
            <person name="Dessus-Babus S."/>
            <person name="Burckhardt D."/>
            <person name="Oertli M."/>
            <person name="Naumann U."/>
            <person name="Petersen F."/>
            <person name="Wong J."/>
        </authorList>
    </citation>
    <scope>NUCLEOTIDE SEQUENCE</scope>
    <source>
        <strain evidence="1">GSM-AAB239-AS_SAM_17_03QT</strain>
    </source>
</reference>